<reference evidence="1 2" key="1">
    <citation type="journal article" date="2013" name="Proc. Natl. Acad. Sci. U.S.A.">
        <title>Fine-scale variation in meiotic recombination in Mimulus inferred from population shotgun sequencing.</title>
        <authorList>
            <person name="Hellsten U."/>
            <person name="Wright K.M."/>
            <person name="Jenkins J."/>
            <person name="Shu S."/>
            <person name="Yuan Y."/>
            <person name="Wessler S.R."/>
            <person name="Schmutz J."/>
            <person name="Willis J.H."/>
            <person name="Rokhsar D.S."/>
        </authorList>
    </citation>
    <scope>NUCLEOTIDE SEQUENCE [LARGE SCALE GENOMIC DNA]</scope>
    <source>
        <strain evidence="2">cv. DUN x IM62</strain>
    </source>
</reference>
<dbReference type="PANTHER" id="PTHR15140:SF33">
    <property type="entry name" value="LATE BLIGHT RESISTANCE PROTEIN HOMOLOG R1A-3 ISOFORM X1"/>
    <property type="match status" value="1"/>
</dbReference>
<organism evidence="1 2">
    <name type="scientific">Erythranthe guttata</name>
    <name type="common">Yellow monkey flower</name>
    <name type="synonym">Mimulus guttatus</name>
    <dbReference type="NCBI Taxonomy" id="4155"/>
    <lineage>
        <taxon>Eukaryota</taxon>
        <taxon>Viridiplantae</taxon>
        <taxon>Streptophyta</taxon>
        <taxon>Embryophyta</taxon>
        <taxon>Tracheophyta</taxon>
        <taxon>Spermatophyta</taxon>
        <taxon>Magnoliopsida</taxon>
        <taxon>eudicotyledons</taxon>
        <taxon>Gunneridae</taxon>
        <taxon>Pentapetalae</taxon>
        <taxon>asterids</taxon>
        <taxon>lamiids</taxon>
        <taxon>Lamiales</taxon>
        <taxon>Phrymaceae</taxon>
        <taxon>Erythranthe</taxon>
    </lineage>
</organism>
<accession>A0A022PU26</accession>
<dbReference type="EMBL" id="KI632299">
    <property type="protein sequence ID" value="EYU19301.1"/>
    <property type="molecule type" value="Genomic_DNA"/>
</dbReference>
<dbReference type="eggNOG" id="KOG4658">
    <property type="taxonomic scope" value="Eukaryota"/>
</dbReference>
<proteinExistence type="predicted"/>
<feature type="non-terminal residue" evidence="1">
    <location>
        <position position="1"/>
    </location>
</feature>
<gene>
    <name evidence="1" type="ORF">MIMGU_mgv1a022566mg</name>
</gene>
<dbReference type="AlphaFoldDB" id="A0A022PU26"/>
<dbReference type="Proteomes" id="UP000030748">
    <property type="component" value="Unassembled WGS sequence"/>
</dbReference>
<dbReference type="InterPro" id="IPR032675">
    <property type="entry name" value="LRR_dom_sf"/>
</dbReference>
<sequence>KNNKRKKLPRTRRLGFLDRDPTDNYGYFHDLNSRNVIMFDIEVSAGYHLHSSFWYLCSKEAAKTKFFYAFNSLAHAIANKGLNYEHRLCIRNNVLLAVEDVQNSIAPTSKVRSLLCTGPSLKYPVPLCLENLRLLRVLDALKIRLYEFPLEVVKLVQLRYLALLYNGNLPPSISKLWNLQHLIVHRYSIVKSVGNLSYLHIEIWNMKDLKFLQTIGRDLPHPCREASLLSNLLTLTGVGPHSCTKDVFEKIPNLKVLLISIELVPDSTKLLSFFDHIFHLHQLDILTCEIKNPILKAEVVTPLAPLSNFPATLTSLTLTGGFGYQWEEISKISSLPNLRLLRLKCYAFRGPKWVVRDGEFQRLEVIVIEDIDLEQWAFQNSSCLPAIRVLRIKHCYKLKKIHLTFGTSLEIIEVLDCNPMVVDWANKLTHDWGDKYGDHKRSVELTIRSSWDGGGIQS</sequence>
<evidence type="ECO:0000313" key="1">
    <source>
        <dbReference type="EMBL" id="EYU19301.1"/>
    </source>
</evidence>
<dbReference type="Gene3D" id="3.80.10.10">
    <property type="entry name" value="Ribonuclease Inhibitor"/>
    <property type="match status" value="1"/>
</dbReference>
<dbReference type="PANTHER" id="PTHR15140">
    <property type="entry name" value="TUBULIN-SPECIFIC CHAPERONE E"/>
    <property type="match status" value="1"/>
</dbReference>
<protein>
    <recommendedName>
        <fullName evidence="3">FBD domain-containing protein</fullName>
    </recommendedName>
</protein>
<evidence type="ECO:0008006" key="3">
    <source>
        <dbReference type="Google" id="ProtNLM"/>
    </source>
</evidence>
<keyword evidence="2" id="KW-1185">Reference proteome</keyword>
<dbReference type="SUPFAM" id="SSF52058">
    <property type="entry name" value="L domain-like"/>
    <property type="match status" value="1"/>
</dbReference>
<name>A0A022PU26_ERYGU</name>
<evidence type="ECO:0000313" key="2">
    <source>
        <dbReference type="Proteomes" id="UP000030748"/>
    </source>
</evidence>